<dbReference type="OrthoDB" id="123929at2759"/>
<dbReference type="Gene3D" id="3.40.850.10">
    <property type="entry name" value="Kinesin motor domain"/>
    <property type="match status" value="1"/>
</dbReference>
<proteinExistence type="predicted"/>
<evidence type="ECO:0000256" key="1">
    <source>
        <dbReference type="ARBA" id="ARBA00023054"/>
    </source>
</evidence>
<dbReference type="VEuPathDB" id="FungiDB:SDRG_08273"/>
<dbReference type="STRING" id="1156394.T0Q872"/>
<feature type="coiled-coil region" evidence="3">
    <location>
        <begin position="441"/>
        <end position="468"/>
    </location>
</feature>
<organism evidence="6 7">
    <name type="scientific">Saprolegnia diclina (strain VS20)</name>
    <dbReference type="NCBI Taxonomy" id="1156394"/>
    <lineage>
        <taxon>Eukaryota</taxon>
        <taxon>Sar</taxon>
        <taxon>Stramenopiles</taxon>
        <taxon>Oomycota</taxon>
        <taxon>Saprolegniomycetes</taxon>
        <taxon>Saprolegniales</taxon>
        <taxon>Saprolegniaceae</taxon>
        <taxon>Saprolegnia</taxon>
    </lineage>
</organism>
<dbReference type="PANTHER" id="PTHR47968">
    <property type="entry name" value="CENTROMERE PROTEIN E"/>
    <property type="match status" value="1"/>
</dbReference>
<evidence type="ECO:0000256" key="3">
    <source>
        <dbReference type="SAM" id="Coils"/>
    </source>
</evidence>
<dbReference type="OMA" id="NQAPGCR"/>
<dbReference type="RefSeq" id="XP_008612371.1">
    <property type="nucleotide sequence ID" value="XM_008614149.1"/>
</dbReference>
<evidence type="ECO:0000313" key="7">
    <source>
        <dbReference type="Proteomes" id="UP000030762"/>
    </source>
</evidence>
<dbReference type="SUPFAM" id="SSF52540">
    <property type="entry name" value="P-loop containing nucleoside triphosphate hydrolases"/>
    <property type="match status" value="1"/>
</dbReference>
<keyword evidence="2" id="KW-0505">Motor protein</keyword>
<evidence type="ECO:0000259" key="5">
    <source>
        <dbReference type="Pfam" id="PF00225"/>
    </source>
</evidence>
<dbReference type="InterPro" id="IPR027417">
    <property type="entry name" value="P-loop_NTPase"/>
</dbReference>
<dbReference type="GO" id="GO:0003777">
    <property type="term" value="F:microtubule motor activity"/>
    <property type="evidence" value="ECO:0007669"/>
    <property type="project" value="InterPro"/>
</dbReference>
<feature type="region of interest" description="Disordered" evidence="4">
    <location>
        <begin position="537"/>
        <end position="563"/>
    </location>
</feature>
<dbReference type="InterPro" id="IPR036961">
    <property type="entry name" value="Kinesin_motor_dom_sf"/>
</dbReference>
<gene>
    <name evidence="6" type="ORF">SDRG_08273</name>
</gene>
<dbReference type="AlphaFoldDB" id="T0Q872"/>
<keyword evidence="1 3" id="KW-0175">Coiled coil</keyword>
<dbReference type="GO" id="GO:0005524">
    <property type="term" value="F:ATP binding"/>
    <property type="evidence" value="ECO:0007669"/>
    <property type="project" value="InterPro"/>
</dbReference>
<evidence type="ECO:0000313" key="6">
    <source>
        <dbReference type="EMBL" id="EQC34059.1"/>
    </source>
</evidence>
<dbReference type="PANTHER" id="PTHR47968:SF75">
    <property type="entry name" value="CENTROMERE-ASSOCIATED PROTEIN E"/>
    <property type="match status" value="1"/>
</dbReference>
<evidence type="ECO:0000256" key="2">
    <source>
        <dbReference type="ARBA" id="ARBA00023175"/>
    </source>
</evidence>
<evidence type="ECO:0000256" key="4">
    <source>
        <dbReference type="SAM" id="MobiDB-lite"/>
    </source>
</evidence>
<reference evidence="6 7" key="1">
    <citation type="submission" date="2012-04" db="EMBL/GenBank/DDBJ databases">
        <title>The Genome Sequence of Saprolegnia declina VS20.</title>
        <authorList>
            <consortium name="The Broad Institute Genome Sequencing Platform"/>
            <person name="Russ C."/>
            <person name="Nusbaum C."/>
            <person name="Tyler B."/>
            <person name="van West P."/>
            <person name="Dieguez-Uribeondo J."/>
            <person name="de Bruijn I."/>
            <person name="Tripathy S."/>
            <person name="Jiang R."/>
            <person name="Young S.K."/>
            <person name="Zeng Q."/>
            <person name="Gargeya S."/>
            <person name="Fitzgerald M."/>
            <person name="Haas B."/>
            <person name="Abouelleil A."/>
            <person name="Alvarado L."/>
            <person name="Arachchi H.M."/>
            <person name="Berlin A."/>
            <person name="Chapman S.B."/>
            <person name="Goldberg J."/>
            <person name="Griggs A."/>
            <person name="Gujja S."/>
            <person name="Hansen M."/>
            <person name="Howarth C."/>
            <person name="Imamovic A."/>
            <person name="Larimer J."/>
            <person name="McCowen C."/>
            <person name="Montmayeur A."/>
            <person name="Murphy C."/>
            <person name="Neiman D."/>
            <person name="Pearson M."/>
            <person name="Priest M."/>
            <person name="Roberts A."/>
            <person name="Saif S."/>
            <person name="Shea T."/>
            <person name="Sisk P."/>
            <person name="Sykes S."/>
            <person name="Wortman J."/>
            <person name="Nusbaum C."/>
            <person name="Birren B."/>
        </authorList>
    </citation>
    <scope>NUCLEOTIDE SEQUENCE [LARGE SCALE GENOMIC DNA]</scope>
    <source>
        <strain evidence="6 7">VS20</strain>
    </source>
</reference>
<dbReference type="InterPro" id="IPR001752">
    <property type="entry name" value="Kinesin_motor_dom"/>
</dbReference>
<feature type="coiled-coil region" evidence="3">
    <location>
        <begin position="569"/>
        <end position="623"/>
    </location>
</feature>
<feature type="coiled-coil region" evidence="3">
    <location>
        <begin position="744"/>
        <end position="774"/>
    </location>
</feature>
<dbReference type="Pfam" id="PF00225">
    <property type="entry name" value="Kinesin"/>
    <property type="match status" value="1"/>
</dbReference>
<feature type="domain" description="Kinesin motor" evidence="5">
    <location>
        <begin position="39"/>
        <end position="131"/>
    </location>
</feature>
<dbReference type="GeneID" id="19949000"/>
<accession>T0Q872</accession>
<protein>
    <recommendedName>
        <fullName evidence="5">Kinesin motor domain-containing protein</fullName>
    </recommendedName>
</protein>
<sequence length="796" mass="88096">MAVAIFLATNDERNKDVGISKASDTCVRLEPSPLSPGVASINFDAVVDLAEAATARPHLYQTVVQPLVLSTLAGRRATIVGAGCASSGKSTLLHGLMHGRGVIELALVDLFDDVQRRVHDNPDTVYLIEMSCLLLDESSNDDDDNNELRESYLGVRSVDDAIKHYQRSIVATNGDGKRHASVAIRVEALEDYSNDHNAVRTALVGSIRFIDVAGSAMIAVPQSVKPGNVEYFGVSRTLSKHFSAHLLAPYTMCLLLGLRTPRVHQQQAIQALLYACRIKDLPSVSTTPASASTLIKLAAWMETDIWLPTERDAMKKLLPKVVCDTKSAWHLKAQTVLPFIFIKSALPSPILSRASTNAGETSSEDDEKQPILDSSRSVLEAIDALFGSVGQDHGRSAASATPVSKLRMIHSWWKETHDGLVDEEAVTLKCSSRLQKLQACIQTQRAQIDVVLAEKRSLQEELSQSQDKLLAVSSVVQQLQDDVATMKRKMVRPCTGEDAIAAQFSVRLTKVIDDTKQVVAMKDAQIAQLEASLREACSKTDTPTANDSSNEAADADEKREMAHAWATERSRLEADAVALRQQLHDASTNTVPIAKMQAMRTRLQTAQSKLEAATQTLSTKEREWSVKERQFENAQKDLLAQIDTLTTANAALTTQFAALNATRDMERQTQQECIDTIEKLTNMCQRLERQVADDGDARQAHALQQQYKAAAFQAALAQSHLEAEARDDELAHLRRREEHLMEALAVSNEHESRAKQQVRELEAQVDEIHQLRREHFHLHAVLDTQEHKLRVLERQR</sequence>
<name>T0Q872_SAPDV</name>
<feature type="coiled-coil region" evidence="3">
    <location>
        <begin position="670"/>
        <end position="697"/>
    </location>
</feature>
<keyword evidence="7" id="KW-1185">Reference proteome</keyword>
<dbReference type="InterPro" id="IPR027640">
    <property type="entry name" value="Kinesin-like_fam"/>
</dbReference>
<dbReference type="GO" id="GO:0008017">
    <property type="term" value="F:microtubule binding"/>
    <property type="evidence" value="ECO:0007669"/>
    <property type="project" value="InterPro"/>
</dbReference>
<dbReference type="Proteomes" id="UP000030762">
    <property type="component" value="Unassembled WGS sequence"/>
</dbReference>
<dbReference type="eggNOG" id="ENOG502S7VT">
    <property type="taxonomic scope" value="Eukaryota"/>
</dbReference>
<dbReference type="GO" id="GO:0007018">
    <property type="term" value="P:microtubule-based movement"/>
    <property type="evidence" value="ECO:0007669"/>
    <property type="project" value="InterPro"/>
</dbReference>
<dbReference type="EMBL" id="JH767156">
    <property type="protein sequence ID" value="EQC34059.1"/>
    <property type="molecule type" value="Genomic_DNA"/>
</dbReference>
<dbReference type="InParanoid" id="T0Q872"/>